<evidence type="ECO:0000256" key="2">
    <source>
        <dbReference type="ARBA" id="ARBA00022741"/>
    </source>
</evidence>
<accession>A0A3A2ZLU9</accession>
<keyword evidence="8" id="KW-0418">Kinase</keyword>
<organism evidence="8 9">
    <name type="scientific">Aspergillus sclerotialis</name>
    <dbReference type="NCBI Taxonomy" id="2070753"/>
    <lineage>
        <taxon>Eukaryota</taxon>
        <taxon>Fungi</taxon>
        <taxon>Dikarya</taxon>
        <taxon>Ascomycota</taxon>
        <taxon>Pezizomycotina</taxon>
        <taxon>Eurotiomycetes</taxon>
        <taxon>Eurotiomycetidae</taxon>
        <taxon>Eurotiales</taxon>
        <taxon>Aspergillaceae</taxon>
        <taxon>Aspergillus</taxon>
        <taxon>Aspergillus subgen. Polypaecilum</taxon>
    </lineage>
</organism>
<comment type="caution">
    <text evidence="8">The sequence shown here is derived from an EMBL/GenBank/DDBJ whole genome shotgun (WGS) entry which is preliminary data.</text>
</comment>
<dbReference type="FunFam" id="1.10.510.10:FF:001380">
    <property type="entry name" value="Checkpoint kinase 2-like protein"/>
    <property type="match status" value="1"/>
</dbReference>
<dbReference type="EMBL" id="MVGC01000128">
    <property type="protein sequence ID" value="RJE23273.1"/>
    <property type="molecule type" value="Genomic_DNA"/>
</dbReference>
<feature type="compositionally biased region" description="Polar residues" evidence="5">
    <location>
        <begin position="1"/>
        <end position="10"/>
    </location>
</feature>
<dbReference type="InterPro" id="IPR011009">
    <property type="entry name" value="Kinase-like_dom_sf"/>
</dbReference>
<comment type="similarity">
    <text evidence="1">Belongs to the protein kinase superfamily. CAMK Ser/Thr protein kinase family. CHEK2 subfamily.</text>
</comment>
<dbReference type="InterPro" id="IPR000253">
    <property type="entry name" value="FHA_dom"/>
</dbReference>
<dbReference type="GO" id="GO:0005524">
    <property type="term" value="F:ATP binding"/>
    <property type="evidence" value="ECO:0007669"/>
    <property type="project" value="UniProtKB-UniRule"/>
</dbReference>
<evidence type="ECO:0000256" key="4">
    <source>
        <dbReference type="PROSITE-ProRule" id="PRU10141"/>
    </source>
</evidence>
<keyword evidence="3 4" id="KW-0067">ATP-binding</keyword>
<dbReference type="PROSITE" id="PS50011">
    <property type="entry name" value="PROTEIN_KINASE_DOM"/>
    <property type="match status" value="1"/>
</dbReference>
<protein>
    <submittedName>
        <fullName evidence="8">Serine threonine-protein kinase Chk2</fullName>
    </submittedName>
</protein>
<dbReference type="SUPFAM" id="SSF49879">
    <property type="entry name" value="SMAD/FHA domain"/>
    <property type="match status" value="1"/>
</dbReference>
<dbReference type="Pfam" id="PF00498">
    <property type="entry name" value="FHA"/>
    <property type="match status" value="1"/>
</dbReference>
<gene>
    <name evidence="8" type="ORF">PHISCL_04388</name>
</gene>
<reference evidence="9" key="1">
    <citation type="submission" date="2017-02" db="EMBL/GenBank/DDBJ databases">
        <authorList>
            <person name="Tafer H."/>
            <person name="Lopandic K."/>
        </authorList>
    </citation>
    <scope>NUCLEOTIDE SEQUENCE [LARGE SCALE GENOMIC DNA]</scope>
    <source>
        <strain evidence="9">CBS 366.77</strain>
    </source>
</reference>
<evidence type="ECO:0000256" key="5">
    <source>
        <dbReference type="SAM" id="MobiDB-lite"/>
    </source>
</evidence>
<dbReference type="PANTHER" id="PTHR24347">
    <property type="entry name" value="SERINE/THREONINE-PROTEIN KINASE"/>
    <property type="match status" value="1"/>
</dbReference>
<feature type="region of interest" description="Disordered" evidence="5">
    <location>
        <begin position="151"/>
        <end position="188"/>
    </location>
</feature>
<feature type="compositionally biased region" description="Polar residues" evidence="5">
    <location>
        <begin position="53"/>
        <end position="62"/>
    </location>
</feature>
<dbReference type="InterPro" id="IPR008271">
    <property type="entry name" value="Ser/Thr_kinase_AS"/>
</dbReference>
<feature type="region of interest" description="Disordered" evidence="5">
    <location>
        <begin position="1"/>
        <end position="103"/>
    </location>
</feature>
<dbReference type="OrthoDB" id="407410at2759"/>
<evidence type="ECO:0000259" key="6">
    <source>
        <dbReference type="PROSITE" id="PS50006"/>
    </source>
</evidence>
<feature type="compositionally biased region" description="Basic and acidic residues" evidence="5">
    <location>
        <begin position="151"/>
        <end position="174"/>
    </location>
</feature>
<keyword evidence="8" id="KW-0808">Transferase</keyword>
<dbReference type="Pfam" id="PF00069">
    <property type="entry name" value="Pkinase"/>
    <property type="match status" value="1"/>
</dbReference>
<dbReference type="SMART" id="SM00220">
    <property type="entry name" value="S_TKc"/>
    <property type="match status" value="1"/>
</dbReference>
<dbReference type="InterPro" id="IPR000719">
    <property type="entry name" value="Prot_kinase_dom"/>
</dbReference>
<feature type="compositionally biased region" description="Polar residues" evidence="5">
    <location>
        <begin position="33"/>
        <end position="46"/>
    </location>
</feature>
<proteinExistence type="inferred from homology"/>
<sequence>MVPRNENTGSLKRGRPSADNRGQDVKKPRRSQRISSQTESQHTPISQGYLPTPLTNHGSTATDIRDESTATPPRATSQTRRRSLSNSEPVQASSSPPGDTQAFSQFVYPPRAFADEVENEAAEGVWGYLIPLNDKIKHALVLRKRDGCRNRLGRAKDGKDALRQTRDSKDKPSHDQGPPSGYLIGRHPECENRRGDMVAILEDLSSNGTFINDALVGRNKHRELEDGDEVTILHEAHFVFRYPRSRGANGFRQQYRILKQLGKGHFATVYLCVERATGARYAVKVFEKRAGESQRTQADPLHQEIALLMGVNHPNLLCLKDTFDETDGVYLVLELAPEGELFNLIVSRQKLSENETRHIFLELLEGLKYLHDRGIVHRDIKPENILVIDKKLNVKLGDFGLAKIIGEDSFTTTLCGTPNYVAPEILQESHRRKYTKAVDIWSLGVVLYICLCGFPPFSDELYTRENPYTLAQQIKMGRFDYPSPYWDSVGDPALDLIDRMLTVDVDKRITVDECLQHPWLTEKYPSITDSTDGLTGAMGQLDFSKRKVGRERTLLSSINDAHFSEHIEGNGAPVKIFHKSKTGKRVHNHPARGIKKHEMSPGAHCTPRDFLNLGQRGDPVLYEDE</sequence>
<evidence type="ECO:0000256" key="1">
    <source>
        <dbReference type="ARBA" id="ARBA00005575"/>
    </source>
</evidence>
<name>A0A3A2ZLU9_9EURO</name>
<dbReference type="FunFam" id="3.30.200.20:FF:000841">
    <property type="entry name" value="Checkpoint kinase 2-like protein"/>
    <property type="match status" value="1"/>
</dbReference>
<dbReference type="PROSITE" id="PS00108">
    <property type="entry name" value="PROTEIN_KINASE_ST"/>
    <property type="match status" value="1"/>
</dbReference>
<feature type="compositionally biased region" description="Polar residues" evidence="5">
    <location>
        <begin position="69"/>
        <end position="103"/>
    </location>
</feature>
<dbReference type="SUPFAM" id="SSF56112">
    <property type="entry name" value="Protein kinase-like (PK-like)"/>
    <property type="match status" value="1"/>
</dbReference>
<feature type="binding site" evidence="4">
    <location>
        <position position="284"/>
    </location>
    <ligand>
        <name>ATP</name>
        <dbReference type="ChEBI" id="CHEBI:30616"/>
    </ligand>
</feature>
<feature type="compositionally biased region" description="Basic and acidic residues" evidence="5">
    <location>
        <begin position="16"/>
        <end position="26"/>
    </location>
</feature>
<dbReference type="GO" id="GO:0004672">
    <property type="term" value="F:protein kinase activity"/>
    <property type="evidence" value="ECO:0007669"/>
    <property type="project" value="InterPro"/>
</dbReference>
<dbReference type="CDD" id="cd05117">
    <property type="entry name" value="STKc_CAMK"/>
    <property type="match status" value="1"/>
</dbReference>
<feature type="domain" description="Protein kinase" evidence="7">
    <location>
        <begin position="255"/>
        <end position="520"/>
    </location>
</feature>
<dbReference type="InterPro" id="IPR008984">
    <property type="entry name" value="SMAD_FHA_dom_sf"/>
</dbReference>
<dbReference type="Proteomes" id="UP000266188">
    <property type="component" value="Unassembled WGS sequence"/>
</dbReference>
<feature type="domain" description="FHA" evidence="6">
    <location>
        <begin position="150"/>
        <end position="216"/>
    </location>
</feature>
<dbReference type="Gene3D" id="2.60.200.20">
    <property type="match status" value="1"/>
</dbReference>
<keyword evidence="9" id="KW-1185">Reference proteome</keyword>
<keyword evidence="2 4" id="KW-0547">Nucleotide-binding</keyword>
<evidence type="ECO:0000313" key="8">
    <source>
        <dbReference type="EMBL" id="RJE23273.1"/>
    </source>
</evidence>
<dbReference type="PROSITE" id="PS00107">
    <property type="entry name" value="PROTEIN_KINASE_ATP"/>
    <property type="match status" value="1"/>
</dbReference>
<dbReference type="AlphaFoldDB" id="A0A3A2ZLU9"/>
<dbReference type="Gene3D" id="1.10.510.10">
    <property type="entry name" value="Transferase(Phosphotransferase) domain 1"/>
    <property type="match status" value="1"/>
</dbReference>
<evidence type="ECO:0000256" key="3">
    <source>
        <dbReference type="ARBA" id="ARBA00022840"/>
    </source>
</evidence>
<dbReference type="PROSITE" id="PS50006">
    <property type="entry name" value="FHA_DOMAIN"/>
    <property type="match status" value="1"/>
</dbReference>
<dbReference type="STRING" id="2070753.A0A3A2ZLU9"/>
<evidence type="ECO:0000313" key="9">
    <source>
        <dbReference type="Proteomes" id="UP000266188"/>
    </source>
</evidence>
<dbReference type="InterPro" id="IPR017441">
    <property type="entry name" value="Protein_kinase_ATP_BS"/>
</dbReference>
<evidence type="ECO:0000259" key="7">
    <source>
        <dbReference type="PROSITE" id="PS50011"/>
    </source>
</evidence>